<evidence type="ECO:0000256" key="2">
    <source>
        <dbReference type="ARBA" id="ARBA00022729"/>
    </source>
</evidence>
<gene>
    <name evidence="7" type="ORF">DQG23_14815</name>
</gene>
<evidence type="ECO:0000256" key="4">
    <source>
        <dbReference type="ARBA" id="ARBA00023139"/>
    </source>
</evidence>
<accession>A0A329MLM8</accession>
<feature type="region of interest" description="Disordered" evidence="6">
    <location>
        <begin position="38"/>
        <end position="66"/>
    </location>
</feature>
<keyword evidence="8" id="KW-1185">Reference proteome</keyword>
<dbReference type="Proteomes" id="UP000250369">
    <property type="component" value="Unassembled WGS sequence"/>
</dbReference>
<dbReference type="AlphaFoldDB" id="A0A329MLM8"/>
<reference evidence="7 8" key="1">
    <citation type="journal article" date="2009" name="Int. J. Syst. Evol. Microbiol.">
        <title>Paenibacillus contaminans sp. nov., isolated from a contaminated laboratory plate.</title>
        <authorList>
            <person name="Chou J.H."/>
            <person name="Lee J.H."/>
            <person name="Lin M.C."/>
            <person name="Chang P.S."/>
            <person name="Arun A.B."/>
            <person name="Young C.C."/>
            <person name="Chen W.M."/>
        </authorList>
    </citation>
    <scope>NUCLEOTIDE SEQUENCE [LARGE SCALE GENOMIC DNA]</scope>
    <source>
        <strain evidence="7 8">CKOBP-6</strain>
    </source>
</reference>
<organism evidence="7 8">
    <name type="scientific">Paenibacillus contaminans</name>
    <dbReference type="NCBI Taxonomy" id="450362"/>
    <lineage>
        <taxon>Bacteria</taxon>
        <taxon>Bacillati</taxon>
        <taxon>Bacillota</taxon>
        <taxon>Bacilli</taxon>
        <taxon>Bacillales</taxon>
        <taxon>Paenibacillaceae</taxon>
        <taxon>Paenibacillus</taxon>
    </lineage>
</organism>
<dbReference type="Pfam" id="PF01547">
    <property type="entry name" value="SBP_bac_1"/>
    <property type="match status" value="1"/>
</dbReference>
<proteinExistence type="predicted"/>
<dbReference type="InterPro" id="IPR006059">
    <property type="entry name" value="SBP"/>
</dbReference>
<dbReference type="PANTHER" id="PTHR43649:SF33">
    <property type="entry name" value="POLYGALACTURONAN_RHAMNOGALACTURONAN-BINDING PROTEIN YTCQ"/>
    <property type="match status" value="1"/>
</dbReference>
<comment type="caution">
    <text evidence="7">The sequence shown here is derived from an EMBL/GenBank/DDBJ whole genome shotgun (WGS) entry which is preliminary data.</text>
</comment>
<dbReference type="InterPro" id="IPR050490">
    <property type="entry name" value="Bact_solute-bd_prot1"/>
</dbReference>
<evidence type="ECO:0000313" key="8">
    <source>
        <dbReference type="Proteomes" id="UP000250369"/>
    </source>
</evidence>
<keyword evidence="3" id="KW-0472">Membrane</keyword>
<evidence type="ECO:0000313" key="7">
    <source>
        <dbReference type="EMBL" id="RAV20769.1"/>
    </source>
</evidence>
<protein>
    <recommendedName>
        <fullName evidence="9">Sugar ABC transporter substrate-binding protein</fullName>
    </recommendedName>
</protein>
<dbReference type="PANTHER" id="PTHR43649">
    <property type="entry name" value="ARABINOSE-BINDING PROTEIN-RELATED"/>
    <property type="match status" value="1"/>
</dbReference>
<evidence type="ECO:0000256" key="3">
    <source>
        <dbReference type="ARBA" id="ARBA00023136"/>
    </source>
</evidence>
<keyword evidence="4" id="KW-0564">Palmitate</keyword>
<dbReference type="EMBL" id="QMFB01000007">
    <property type="protein sequence ID" value="RAV20769.1"/>
    <property type="molecule type" value="Genomic_DNA"/>
</dbReference>
<keyword evidence="5" id="KW-0449">Lipoprotein</keyword>
<dbReference type="Gene3D" id="3.40.190.10">
    <property type="entry name" value="Periplasmic binding protein-like II"/>
    <property type="match status" value="1"/>
</dbReference>
<evidence type="ECO:0008006" key="9">
    <source>
        <dbReference type="Google" id="ProtNLM"/>
    </source>
</evidence>
<name>A0A329MLM8_9BACL</name>
<feature type="compositionally biased region" description="Polar residues" evidence="6">
    <location>
        <begin position="40"/>
        <end position="55"/>
    </location>
</feature>
<evidence type="ECO:0000256" key="5">
    <source>
        <dbReference type="ARBA" id="ARBA00023288"/>
    </source>
</evidence>
<evidence type="ECO:0000256" key="1">
    <source>
        <dbReference type="ARBA" id="ARBA00022475"/>
    </source>
</evidence>
<evidence type="ECO:0000256" key="6">
    <source>
        <dbReference type="SAM" id="MobiDB-lite"/>
    </source>
</evidence>
<dbReference type="SUPFAM" id="SSF53850">
    <property type="entry name" value="Periplasmic binding protein-like II"/>
    <property type="match status" value="1"/>
</dbReference>
<keyword evidence="2" id="KW-0732">Signal</keyword>
<sequence>MLGGMQNMKRWLSFKLAVVFSLVCLLVISGCSFGDPKPSESGQTVSPSAASTQAPTGDEKEKPQTGIALDPNKKVKLRYYTASAYDQVEFDAAYPEWQKLHPNIEVELVLVSGSDFATSVKMATIAGEQVDVIYTGTNDIERASPDSLYLPLDDFVKRDGWDLAGEFGDYTNQFVVSGKLYGIPRAVAPDGVWYNKKQFEEAGLPDPSSGDWTWEQFFETAKKLTKYDDKGKIIRYGVQDWNFGTGSLADTAQKIALYSGWEMLKEDGSFNPDWTNFKKAVDMLYRAVYVDKSMASPAELTAKNLHWQNDYYKGVNSMGIGGRNGAIFQDLAVEYGQLTAEEDAAGYHTLAPMPRWDASSPKKQAFETVVGDSISRLTKNPDAAYTFIKWHATKSIELASKVAHRMPASKKLDKNTLLENWRYFNNKDGKLTQGKERNDLYSRMMDPEIKPIYAKNSIKYAYAAKMKIELEKHLSLLFANETKLDETIENAKIAAFKIYEAETKK</sequence>
<keyword evidence="1" id="KW-1003">Cell membrane</keyword>